<keyword evidence="2" id="KW-1185">Reference proteome</keyword>
<protein>
    <submittedName>
        <fullName evidence="1">Uncharacterized protein</fullName>
    </submittedName>
</protein>
<accession>B4CXD6</accession>
<dbReference type="PROSITE" id="PS51257">
    <property type="entry name" value="PROKAR_LIPOPROTEIN"/>
    <property type="match status" value="1"/>
</dbReference>
<dbReference type="RefSeq" id="WP_006978553.1">
    <property type="nucleotide sequence ID" value="NZ_ABVL01000003.1"/>
</dbReference>
<dbReference type="STRING" id="497964.CfE428DRAFT_1227"/>
<dbReference type="InParanoid" id="B4CXD6"/>
<evidence type="ECO:0000313" key="2">
    <source>
        <dbReference type="Proteomes" id="UP000005824"/>
    </source>
</evidence>
<comment type="caution">
    <text evidence="1">The sequence shown here is derived from an EMBL/GenBank/DDBJ whole genome shotgun (WGS) entry which is preliminary data.</text>
</comment>
<evidence type="ECO:0000313" key="1">
    <source>
        <dbReference type="EMBL" id="EDY20934.1"/>
    </source>
</evidence>
<dbReference type="Proteomes" id="UP000005824">
    <property type="component" value="Unassembled WGS sequence"/>
</dbReference>
<gene>
    <name evidence="1" type="ORF">CfE428DRAFT_1227</name>
</gene>
<name>B4CXD6_9BACT</name>
<organism evidence="1 2">
    <name type="scientific">Chthoniobacter flavus Ellin428</name>
    <dbReference type="NCBI Taxonomy" id="497964"/>
    <lineage>
        <taxon>Bacteria</taxon>
        <taxon>Pseudomonadati</taxon>
        <taxon>Verrucomicrobiota</taxon>
        <taxon>Spartobacteria</taxon>
        <taxon>Chthoniobacterales</taxon>
        <taxon>Chthoniobacteraceae</taxon>
        <taxon>Chthoniobacter</taxon>
    </lineage>
</organism>
<dbReference type="EMBL" id="ABVL01000003">
    <property type="protein sequence ID" value="EDY20934.1"/>
    <property type="molecule type" value="Genomic_DNA"/>
</dbReference>
<dbReference type="AlphaFoldDB" id="B4CXD6"/>
<sequence precursor="true">MTRKFCTLLVVPSLFLGVLTSCDQKPVTPKPKAEKKPYLGSPEVRFTEARSQMIDGHFNDAAKSFEDILTVPKIRQPLQTWIEFHQGLALLLAGKQTDAQVVFGKIESDGPFTKAGSDSQIAQWFVNIAQQLHSKDPIPPAQGRDYDKWSYEGISLLALGLKDWNMEKYDDATALFRQFNDAAPEKMVEWADGPADLKKLKSIGDNFVNDYKEFEPANKALVAAKEAAPEDQMAAVETAKAARAKMKLTSKMSETLDGLIAEIEPKASAMIAAKNKTSADEMAADDKALTDAKTKRQELMDKFQFAEAKTAISDANLKTEKARDEQELLTKKVSWLANFKSQLIEDLAKKGYAQPIENKSGDKVAGGVATADQQQLTLKAGGAKMPWSDLSPDSAYQMGLSFIDKDMPPEIMSFRKWHLGVFAFYAGKKKEALDLLRAAAELRPVFKDELPLFEKPPEGAF</sequence>
<proteinExistence type="predicted"/>
<reference evidence="1 2" key="1">
    <citation type="journal article" date="2011" name="J. Bacteriol.">
        <title>Genome sequence of Chthoniobacter flavus Ellin428, an aerobic heterotrophic soil bacterium.</title>
        <authorList>
            <person name="Kant R."/>
            <person name="van Passel M.W."/>
            <person name="Palva A."/>
            <person name="Lucas S."/>
            <person name="Lapidus A."/>
            <person name="Glavina Del Rio T."/>
            <person name="Dalin E."/>
            <person name="Tice H."/>
            <person name="Bruce D."/>
            <person name="Goodwin L."/>
            <person name="Pitluck S."/>
            <person name="Larimer F.W."/>
            <person name="Land M.L."/>
            <person name="Hauser L."/>
            <person name="Sangwan P."/>
            <person name="de Vos W.M."/>
            <person name="Janssen P.H."/>
            <person name="Smidt H."/>
        </authorList>
    </citation>
    <scope>NUCLEOTIDE SEQUENCE [LARGE SCALE GENOMIC DNA]</scope>
    <source>
        <strain evidence="1 2">Ellin428</strain>
    </source>
</reference>